<dbReference type="PANTHER" id="PTHR13271:SF152">
    <property type="entry name" value="UBIQUITIN-LIKE DOMAIN-CONTAINING PROTEIN"/>
    <property type="match status" value="1"/>
</dbReference>
<dbReference type="GO" id="GO:0016279">
    <property type="term" value="F:protein-lysine N-methyltransferase activity"/>
    <property type="evidence" value="ECO:0007669"/>
    <property type="project" value="TreeGrafter"/>
</dbReference>
<dbReference type="Gene3D" id="3.90.1410.10">
    <property type="entry name" value="set domain protein methyltransferase, domain 1"/>
    <property type="match status" value="1"/>
</dbReference>
<dbReference type="SUPFAM" id="SSF82199">
    <property type="entry name" value="SET domain"/>
    <property type="match status" value="1"/>
</dbReference>
<dbReference type="PROSITE" id="PS50280">
    <property type="entry name" value="SET"/>
    <property type="match status" value="1"/>
</dbReference>
<comment type="caution">
    <text evidence="2">The sequence shown here is derived from an EMBL/GenBank/DDBJ whole genome shotgun (WGS) entry which is preliminary data.</text>
</comment>
<dbReference type="OrthoDB" id="48326at2759"/>
<evidence type="ECO:0000313" key="2">
    <source>
        <dbReference type="EMBL" id="GAX15889.1"/>
    </source>
</evidence>
<proteinExistence type="predicted"/>
<evidence type="ECO:0000259" key="1">
    <source>
        <dbReference type="PROSITE" id="PS50280"/>
    </source>
</evidence>
<evidence type="ECO:0000313" key="3">
    <source>
        <dbReference type="Proteomes" id="UP000198406"/>
    </source>
</evidence>
<dbReference type="InParanoid" id="A0A1Z5JPJ9"/>
<reference evidence="2 3" key="1">
    <citation type="journal article" date="2015" name="Plant Cell">
        <title>Oil accumulation by the oleaginous diatom Fistulifera solaris as revealed by the genome and transcriptome.</title>
        <authorList>
            <person name="Tanaka T."/>
            <person name="Maeda Y."/>
            <person name="Veluchamy A."/>
            <person name="Tanaka M."/>
            <person name="Abida H."/>
            <person name="Marechal E."/>
            <person name="Bowler C."/>
            <person name="Muto M."/>
            <person name="Sunaga Y."/>
            <person name="Tanaka M."/>
            <person name="Yoshino T."/>
            <person name="Taniguchi T."/>
            <person name="Fukuda Y."/>
            <person name="Nemoto M."/>
            <person name="Matsumoto M."/>
            <person name="Wong P.S."/>
            <person name="Aburatani S."/>
            <person name="Fujibuchi W."/>
        </authorList>
    </citation>
    <scope>NUCLEOTIDE SEQUENCE [LARGE SCALE GENOMIC DNA]</scope>
    <source>
        <strain evidence="2 3">JPCC DA0580</strain>
    </source>
</reference>
<dbReference type="InterPro" id="IPR050600">
    <property type="entry name" value="SETD3_SETD6_MTase"/>
</dbReference>
<dbReference type="Pfam" id="PF00856">
    <property type="entry name" value="SET"/>
    <property type="match status" value="1"/>
</dbReference>
<keyword evidence="3" id="KW-1185">Reference proteome</keyword>
<feature type="domain" description="SET" evidence="1">
    <location>
        <begin position="115"/>
        <end position="235"/>
    </location>
</feature>
<dbReference type="InterPro" id="IPR001214">
    <property type="entry name" value="SET_dom"/>
</dbReference>
<sequence>MRCKDSEVCDALCFNEATRELYADSFITEGFILMRLSKQVIISRQYLVPDCFIEIARGAIKDNTSSQQQAEHQEDIALALYLANREEAIKPYLDILPSCIDQNLPVTWTLEERAPRLCGSPVLKEIELRERKNFEDYKNISDFLACNEHLLKCPSKEAFDNALAWVRSRAFGMDGALRTNSGDAVPAMMPLLDLCNHARGRTVSKNISYSYEEGCVVVKALRDISPGEVLRITYGALPNSLLLMNYGFCLEENYEPDGSSNDILAFEPIAGGALVIDLRTGPKSYTYGKLVQALECYLAHSEEDHRETAIEEESESDSCHLLEDNEEDLDGSMLYAACGDDYRCSSACDNDLSLECEALRNLETRLLSLLRNYKLGEIKQVTDIDSQLAANTRNRFSSILTRSEMRTISFFLQVARRILSMLRFKRDHLQYNPCALSSNLDCINLKKQMEDLVDVYMRIRHPDISLRR</sequence>
<organism evidence="2 3">
    <name type="scientific">Fistulifera solaris</name>
    <name type="common">Oleaginous diatom</name>
    <dbReference type="NCBI Taxonomy" id="1519565"/>
    <lineage>
        <taxon>Eukaryota</taxon>
        <taxon>Sar</taxon>
        <taxon>Stramenopiles</taxon>
        <taxon>Ochrophyta</taxon>
        <taxon>Bacillariophyta</taxon>
        <taxon>Bacillariophyceae</taxon>
        <taxon>Bacillariophycidae</taxon>
        <taxon>Naviculales</taxon>
        <taxon>Naviculaceae</taxon>
        <taxon>Fistulifera</taxon>
    </lineage>
</organism>
<dbReference type="AlphaFoldDB" id="A0A1Z5JPJ9"/>
<dbReference type="CDD" id="cd10527">
    <property type="entry name" value="SET_LSMT"/>
    <property type="match status" value="1"/>
</dbReference>
<dbReference type="Proteomes" id="UP000198406">
    <property type="component" value="Unassembled WGS sequence"/>
</dbReference>
<name>A0A1Z5JPJ9_FISSO</name>
<accession>A0A1Z5JPJ9</accession>
<dbReference type="PANTHER" id="PTHR13271">
    <property type="entry name" value="UNCHARACTERIZED PUTATIVE METHYLTRANSFERASE"/>
    <property type="match status" value="1"/>
</dbReference>
<dbReference type="EMBL" id="BDSP01000097">
    <property type="protein sequence ID" value="GAX15889.1"/>
    <property type="molecule type" value="Genomic_DNA"/>
</dbReference>
<protein>
    <recommendedName>
        <fullName evidence="1">SET domain-containing protein</fullName>
    </recommendedName>
</protein>
<gene>
    <name evidence="2" type="ORF">FisN_2Lh375</name>
</gene>
<dbReference type="InterPro" id="IPR046341">
    <property type="entry name" value="SET_dom_sf"/>
</dbReference>